<dbReference type="Proteomes" id="UP000054977">
    <property type="component" value="Unassembled WGS sequence"/>
</dbReference>
<dbReference type="EMBL" id="FCNW02000116">
    <property type="protein sequence ID" value="SAL68735.1"/>
    <property type="molecule type" value="Genomic_DNA"/>
</dbReference>
<protein>
    <submittedName>
        <fullName evidence="1">Uncharacterized protein</fullName>
    </submittedName>
</protein>
<dbReference type="OrthoDB" id="9114812at2"/>
<keyword evidence="2" id="KW-1185">Reference proteome</keyword>
<comment type="caution">
    <text evidence="1">The sequence shown here is derived from an EMBL/GenBank/DDBJ whole genome shotgun (WGS) entry which is preliminary data.</text>
</comment>
<reference evidence="1" key="1">
    <citation type="submission" date="2016-01" db="EMBL/GenBank/DDBJ databases">
        <authorList>
            <person name="Peeters C."/>
        </authorList>
    </citation>
    <scope>NUCLEOTIDE SEQUENCE [LARGE SCALE GENOMIC DNA]</scope>
    <source>
        <strain evidence="1">LMG 22934</strain>
    </source>
</reference>
<name>A0A158JJE0_9BURK</name>
<evidence type="ECO:0000313" key="2">
    <source>
        <dbReference type="Proteomes" id="UP000054977"/>
    </source>
</evidence>
<proteinExistence type="predicted"/>
<accession>A0A158JJE0</accession>
<evidence type="ECO:0000313" key="1">
    <source>
        <dbReference type="EMBL" id="SAL68735.1"/>
    </source>
</evidence>
<dbReference type="RefSeq" id="WP_087671158.1">
    <property type="nucleotide sequence ID" value="NZ_FCNW02000116.1"/>
</dbReference>
<gene>
    <name evidence="1" type="ORF">AWB65_06751</name>
</gene>
<dbReference type="STRING" id="326474.AWB65_06751"/>
<organism evidence="1 2">
    <name type="scientific">Caballeronia humi</name>
    <dbReference type="NCBI Taxonomy" id="326474"/>
    <lineage>
        <taxon>Bacteria</taxon>
        <taxon>Pseudomonadati</taxon>
        <taxon>Pseudomonadota</taxon>
        <taxon>Betaproteobacteria</taxon>
        <taxon>Burkholderiales</taxon>
        <taxon>Burkholderiaceae</taxon>
        <taxon>Caballeronia</taxon>
    </lineage>
</organism>
<dbReference type="AlphaFoldDB" id="A0A158JJE0"/>
<sequence>MRASRFAEHNGWEIDAAPTILAKDRLFVSSAVIKRNAGERFVFTDLGNPEYRWQAHERGIEWAKRWIDNNFEVDRARVGSILR</sequence>